<accession>A0A543K9Z9</accession>
<comment type="caution">
    <text evidence="3">The sequence shown here is derived from an EMBL/GenBank/DDBJ whole genome shotgun (WGS) entry which is preliminary data.</text>
</comment>
<dbReference type="AlphaFoldDB" id="A0A543K9Z9"/>
<reference evidence="3 4" key="1">
    <citation type="submission" date="2019-06" db="EMBL/GenBank/DDBJ databases">
        <title>Genomic Encyclopedia of Archaeal and Bacterial Type Strains, Phase II (KMG-II): from individual species to whole genera.</title>
        <authorList>
            <person name="Goeker M."/>
        </authorList>
    </citation>
    <scope>NUCLEOTIDE SEQUENCE [LARGE SCALE GENOMIC DNA]</scope>
    <source>
        <strain evidence="3 4">DSM 18423</strain>
    </source>
</reference>
<evidence type="ECO:0000256" key="1">
    <source>
        <dbReference type="ARBA" id="ARBA00004196"/>
    </source>
</evidence>
<sequence length="617" mass="66451">MRRVRLAGLGISLYSHKQICTENFALRAISKEGAAIVSDPSATGKNQIRFTDRLLLRWLLRRVQVSALVSDPEPRMVGLYARGKQMMAGNFLVAGELIETSGGVPFSAKSAAATDALHGFGWLDHLAAVGDRDARALAQAGLQDWIARFGQGAGPGWAPGLAGARVIRWIAHAVFLMQGMDAKGQTLFLRALAQHSAYLERRASRAAAGLPRIEAQVGLLYTTLSLEGLSDRVAYASGAVVKAARTQIADDGGITTRNPEELLKVFELLVWAAQAMTDHDRPVSAQFVGLLDRMAGALRLLRHADGGLVRFHGGGRGQEGALAAALSLHDGINPAHVISRADKAMGYARLMAGRSTVIIDAAPPPLKSAPMRAHASTLAFELTSNRRPLIVSCGDGHKFGAEWHRASRATASHSTLAFEGYSSSRFASQHQARLDLADGPRHVGVEFRHMPHAYTVRLSHDGYLSSHGLEHLRYLDLSSDGRVLTGEDSLISTSKRAMSRFDDVMARTGGAGVPFALRFHLHPEAEPSLDMNGTAVSVALRSGEIWVFRAGGLHLTLAPSVYLEKGRLKPRASQQIVLSLRATGYTTQVIWSLAKAQETPLAVRDTLQADPFAVPEL</sequence>
<protein>
    <submittedName>
        <fullName evidence="3">Putative heparinase superfamily protein</fullName>
    </submittedName>
</protein>
<gene>
    <name evidence="3" type="ORF">BD293_0509</name>
</gene>
<dbReference type="EMBL" id="VFPT01000001">
    <property type="protein sequence ID" value="TQM91931.1"/>
    <property type="molecule type" value="Genomic_DNA"/>
</dbReference>
<comment type="subcellular location">
    <subcellularLocation>
        <location evidence="1">Cell envelope</location>
    </subcellularLocation>
</comment>
<dbReference type="Pfam" id="PF07940">
    <property type="entry name" value="Hepar_II_III_C"/>
    <property type="match status" value="1"/>
</dbReference>
<dbReference type="InterPro" id="IPR008929">
    <property type="entry name" value="Chondroitin_lyas"/>
</dbReference>
<proteinExistence type="predicted"/>
<dbReference type="InterPro" id="IPR012480">
    <property type="entry name" value="Hepar_II_III_C"/>
</dbReference>
<name>A0A543K9Z9_9RHOB</name>
<evidence type="ECO:0000259" key="2">
    <source>
        <dbReference type="Pfam" id="PF07940"/>
    </source>
</evidence>
<keyword evidence="4" id="KW-1185">Reference proteome</keyword>
<dbReference type="GO" id="GO:0030313">
    <property type="term" value="C:cell envelope"/>
    <property type="evidence" value="ECO:0007669"/>
    <property type="project" value="UniProtKB-SubCell"/>
</dbReference>
<dbReference type="Gene3D" id="2.70.98.70">
    <property type="match status" value="1"/>
</dbReference>
<evidence type="ECO:0000313" key="3">
    <source>
        <dbReference type="EMBL" id="TQM91931.1"/>
    </source>
</evidence>
<dbReference type="GO" id="GO:0016829">
    <property type="term" value="F:lyase activity"/>
    <property type="evidence" value="ECO:0007669"/>
    <property type="project" value="InterPro"/>
</dbReference>
<dbReference type="Gene3D" id="1.50.10.100">
    <property type="entry name" value="Chondroitin AC/alginate lyase"/>
    <property type="match status" value="1"/>
</dbReference>
<evidence type="ECO:0000313" key="4">
    <source>
        <dbReference type="Proteomes" id="UP000320582"/>
    </source>
</evidence>
<organism evidence="3 4">
    <name type="scientific">Roseinatronobacter monicus</name>
    <dbReference type="NCBI Taxonomy" id="393481"/>
    <lineage>
        <taxon>Bacteria</taxon>
        <taxon>Pseudomonadati</taxon>
        <taxon>Pseudomonadota</taxon>
        <taxon>Alphaproteobacteria</taxon>
        <taxon>Rhodobacterales</taxon>
        <taxon>Paracoccaceae</taxon>
        <taxon>Roseinatronobacter</taxon>
    </lineage>
</organism>
<dbReference type="Proteomes" id="UP000320582">
    <property type="component" value="Unassembled WGS sequence"/>
</dbReference>
<feature type="domain" description="Heparinase II/III-like C-terminal" evidence="2">
    <location>
        <begin position="343"/>
        <end position="592"/>
    </location>
</feature>